<keyword evidence="14" id="KW-1185">Reference proteome</keyword>
<feature type="domain" description="Multidrug resistance protein MdtA-like alpha-helical hairpin" evidence="8">
    <location>
        <begin position="122"/>
        <end position="191"/>
    </location>
</feature>
<dbReference type="Pfam" id="PF25967">
    <property type="entry name" value="RND-MFP_C"/>
    <property type="match status" value="1"/>
</dbReference>
<evidence type="ECO:0000259" key="8">
    <source>
        <dbReference type="Pfam" id="PF25876"/>
    </source>
</evidence>
<dbReference type="OrthoDB" id="9783047at2"/>
<evidence type="ECO:0000256" key="3">
    <source>
        <dbReference type="ARBA" id="ARBA00022448"/>
    </source>
</evidence>
<dbReference type="SUPFAM" id="SSF111369">
    <property type="entry name" value="HlyD-like secretion proteins"/>
    <property type="match status" value="1"/>
</dbReference>
<evidence type="ECO:0000256" key="7">
    <source>
        <dbReference type="SAM" id="Phobius"/>
    </source>
</evidence>
<dbReference type="InterPro" id="IPR058626">
    <property type="entry name" value="MdtA-like_b-barrel"/>
</dbReference>
<evidence type="ECO:0000259" key="11">
    <source>
        <dbReference type="Pfam" id="PF25967"/>
    </source>
</evidence>
<dbReference type="Gene3D" id="2.40.30.170">
    <property type="match status" value="1"/>
</dbReference>
<dbReference type="NCBIfam" id="TIGR01730">
    <property type="entry name" value="RND_mfp"/>
    <property type="match status" value="1"/>
</dbReference>
<feature type="transmembrane region" description="Helical" evidence="7">
    <location>
        <begin position="21"/>
        <end position="40"/>
    </location>
</feature>
<dbReference type="GO" id="GO:0015562">
    <property type="term" value="F:efflux transmembrane transporter activity"/>
    <property type="evidence" value="ECO:0007669"/>
    <property type="project" value="TreeGrafter"/>
</dbReference>
<evidence type="ECO:0000256" key="5">
    <source>
        <dbReference type="ARBA" id="ARBA00022519"/>
    </source>
</evidence>
<sequence length="399" mass="43734">MATVAAPPPSLPPKFAKGKKWLWLIGIVVFLLMLGLFRHFRQNAHDPKTLRQPAPTPVSLATAHQADFPVWLTGLGTVTPVYTVTLKSRVDGELMKVYFKEGDRVHQGDPIVEIDPRPYQVQLAQAQGQLIHDQALLENARIDLKRYEELIKTGAIPDQILVTQQALVHQYEGTVTSDQSQVDNAKLQLIYCHITAPVNGRLGIRLVDQGNMILAAGNMGLVVLTQLDPITVIFPLPQDYLSDIQQGMNSPLAPLKVEAWDRSNQHLLATGELQTLDNQVDITTGMVKLRALFVNHHDVLFPNEFVNARVRVAVLPQVTVIPVAGVQQGDQGPFVFVVDNNMKVSLRKVKAGPANGDEIAILSGVRPGERVVTEGVDNLRSGMTVTLAQRASSIPAVSQ</sequence>
<keyword evidence="4" id="KW-1003">Cell membrane</keyword>
<dbReference type="PANTHER" id="PTHR30469:SF12">
    <property type="entry name" value="MULTIDRUG RESISTANCE PROTEIN MDTA"/>
    <property type="match status" value="1"/>
</dbReference>
<evidence type="ECO:0000256" key="1">
    <source>
        <dbReference type="ARBA" id="ARBA00004236"/>
    </source>
</evidence>
<gene>
    <name evidence="12" type="primary">mdtA_1</name>
    <name evidence="12" type="ORF">FEMY_01630</name>
    <name evidence="13" type="ORF">JZL65_02705</name>
</gene>
<comment type="subcellular location">
    <subcellularLocation>
        <location evidence="1">Cell membrane</location>
    </subcellularLocation>
</comment>
<dbReference type="GO" id="GO:1990281">
    <property type="term" value="C:efflux pump complex"/>
    <property type="evidence" value="ECO:0007669"/>
    <property type="project" value="TreeGrafter"/>
</dbReference>
<evidence type="ECO:0000313" key="12">
    <source>
        <dbReference type="EMBL" id="KXW59250.1"/>
    </source>
</evidence>
<dbReference type="InterPro" id="IPR006143">
    <property type="entry name" value="RND_pump_MFP"/>
</dbReference>
<reference evidence="13" key="2">
    <citation type="submission" date="2021-02" db="EMBL/GenBank/DDBJ databases">
        <title>Comparative genomics of Ferrovum myxofaciens strains, predominant extremophile bacteria forming large biofilm stalactites in acid mine ecosystems.</title>
        <authorList>
            <person name="Burkartova K."/>
            <person name="Ridl J."/>
            <person name="Pajer P."/>
            <person name="Falteisek L."/>
        </authorList>
    </citation>
    <scope>NUCLEOTIDE SEQUENCE</scope>
    <source>
        <strain evidence="13">MI1III</strain>
    </source>
</reference>
<dbReference type="Pfam" id="PF25876">
    <property type="entry name" value="HH_MFP_RND"/>
    <property type="match status" value="1"/>
</dbReference>
<keyword evidence="7" id="KW-0812">Transmembrane</keyword>
<keyword evidence="5" id="KW-0997">Cell inner membrane</keyword>
<dbReference type="NCBIfam" id="NF008589">
    <property type="entry name" value="PRK11556.1"/>
    <property type="match status" value="1"/>
</dbReference>
<evidence type="ECO:0000256" key="6">
    <source>
        <dbReference type="ARBA" id="ARBA00023136"/>
    </source>
</evidence>
<feature type="domain" description="Multidrug resistance protein MdtA-like C-terminal permuted SH3" evidence="11">
    <location>
        <begin position="318"/>
        <end position="377"/>
    </location>
</feature>
<evidence type="ECO:0000256" key="4">
    <source>
        <dbReference type="ARBA" id="ARBA00022475"/>
    </source>
</evidence>
<feature type="domain" description="Multidrug resistance protein MdtA-like barrel-sandwich hybrid" evidence="9">
    <location>
        <begin position="83"/>
        <end position="224"/>
    </location>
</feature>
<evidence type="ECO:0000313" key="14">
    <source>
        <dbReference type="Proteomes" id="UP000075653"/>
    </source>
</evidence>
<reference evidence="12 14" key="1">
    <citation type="submission" date="2016-01" db="EMBL/GenBank/DDBJ databases">
        <title>Genome sequence of the acidophilic iron oxidising Ferrovum strain Z-31.</title>
        <authorList>
            <person name="Poehlein A."/>
            <person name="Ullrich S.R."/>
            <person name="Schloemann M."/>
            <person name="Muehling M."/>
            <person name="Daniel R."/>
        </authorList>
    </citation>
    <scope>NUCLEOTIDE SEQUENCE [LARGE SCALE GENOMIC DNA]</scope>
    <source>
        <strain evidence="12 14">Z-31</strain>
    </source>
</reference>
<dbReference type="InterPro" id="IPR058624">
    <property type="entry name" value="MdtA-like_HH"/>
</dbReference>
<protein>
    <submittedName>
        <fullName evidence="13">MdtA/MuxA family multidrug efflux RND transporter periplasmic adaptor subunit</fullName>
    </submittedName>
    <submittedName>
        <fullName evidence="12">Multidrug resistance protein MdtA</fullName>
    </submittedName>
</protein>
<dbReference type="Gene3D" id="1.10.287.470">
    <property type="entry name" value="Helix hairpin bin"/>
    <property type="match status" value="1"/>
</dbReference>
<evidence type="ECO:0000256" key="2">
    <source>
        <dbReference type="ARBA" id="ARBA00009477"/>
    </source>
</evidence>
<name>A0A8F3E1C8_9PROT</name>
<keyword evidence="6 7" id="KW-0472">Membrane</keyword>
<dbReference type="InterPro" id="IPR058625">
    <property type="entry name" value="MdtA-like_BSH"/>
</dbReference>
<evidence type="ECO:0000259" key="10">
    <source>
        <dbReference type="Pfam" id="PF25944"/>
    </source>
</evidence>
<dbReference type="Pfam" id="PF25944">
    <property type="entry name" value="Beta-barrel_RND"/>
    <property type="match status" value="1"/>
</dbReference>
<dbReference type="InterPro" id="IPR058627">
    <property type="entry name" value="MdtA-like_C"/>
</dbReference>
<accession>A0A149W1D5</accession>
<evidence type="ECO:0000313" key="13">
    <source>
        <dbReference type="EMBL" id="QWY78012.1"/>
    </source>
</evidence>
<evidence type="ECO:0000259" key="9">
    <source>
        <dbReference type="Pfam" id="PF25917"/>
    </source>
</evidence>
<dbReference type="PANTHER" id="PTHR30469">
    <property type="entry name" value="MULTIDRUG RESISTANCE PROTEIN MDTA"/>
    <property type="match status" value="1"/>
</dbReference>
<dbReference type="PATRIC" id="fig|1789004.3.peg.163"/>
<proteinExistence type="inferred from homology"/>
<dbReference type="RefSeq" id="WP_051862211.1">
    <property type="nucleotide sequence ID" value="NZ_CP070327.1"/>
</dbReference>
<dbReference type="EMBL" id="CP071137">
    <property type="protein sequence ID" value="QWY78012.1"/>
    <property type="molecule type" value="Genomic_DNA"/>
</dbReference>
<keyword evidence="3" id="KW-0813">Transport</keyword>
<keyword evidence="7" id="KW-1133">Transmembrane helix</keyword>
<dbReference type="Proteomes" id="UP000683551">
    <property type="component" value="Chromosome"/>
</dbReference>
<feature type="domain" description="Multidrug resistance protein MdtA-like beta-barrel" evidence="10">
    <location>
        <begin position="229"/>
        <end position="313"/>
    </location>
</feature>
<dbReference type="AlphaFoldDB" id="A0A8F3E1C8"/>
<dbReference type="Gene3D" id="2.40.420.20">
    <property type="match status" value="1"/>
</dbReference>
<dbReference type="Proteomes" id="UP000075653">
    <property type="component" value="Unassembled WGS sequence"/>
</dbReference>
<dbReference type="Pfam" id="PF25917">
    <property type="entry name" value="BSH_RND"/>
    <property type="match status" value="1"/>
</dbReference>
<organism evidence="12 14">
    <name type="scientific">Ferrovum myxofaciens</name>
    <dbReference type="NCBI Taxonomy" id="416213"/>
    <lineage>
        <taxon>Bacteria</taxon>
        <taxon>Pseudomonadati</taxon>
        <taxon>Pseudomonadota</taxon>
        <taxon>Betaproteobacteria</taxon>
        <taxon>Ferrovales</taxon>
        <taxon>Ferrovaceae</taxon>
        <taxon>Ferrovum</taxon>
    </lineage>
</organism>
<accession>A0A8F3E1C8</accession>
<comment type="similarity">
    <text evidence="2">Belongs to the membrane fusion protein (MFP) (TC 8.A.1) family.</text>
</comment>
<dbReference type="Gene3D" id="2.40.50.100">
    <property type="match status" value="1"/>
</dbReference>
<dbReference type="EMBL" id="LRRD01000003">
    <property type="protein sequence ID" value="KXW59250.1"/>
    <property type="molecule type" value="Genomic_DNA"/>
</dbReference>